<feature type="chain" id="PRO_5025693084" description="Protein CPL1-like domain-containing protein" evidence="2">
    <location>
        <begin position="24"/>
        <end position="268"/>
    </location>
</feature>
<dbReference type="Proteomes" id="UP000799118">
    <property type="component" value="Unassembled WGS sequence"/>
</dbReference>
<feature type="domain" description="Protein CPL1-like" evidence="3">
    <location>
        <begin position="207"/>
        <end position="266"/>
    </location>
</feature>
<evidence type="ECO:0000259" key="3">
    <source>
        <dbReference type="Pfam" id="PF21671"/>
    </source>
</evidence>
<feature type="region of interest" description="Disordered" evidence="1">
    <location>
        <begin position="152"/>
        <end position="183"/>
    </location>
</feature>
<keyword evidence="5" id="KW-1185">Reference proteome</keyword>
<dbReference type="EMBL" id="ML769384">
    <property type="protein sequence ID" value="KAE9411126.1"/>
    <property type="molecule type" value="Genomic_DNA"/>
</dbReference>
<dbReference type="InterPro" id="IPR048661">
    <property type="entry name" value="CPL1-like"/>
</dbReference>
<feature type="signal peptide" evidence="2">
    <location>
        <begin position="1"/>
        <end position="23"/>
    </location>
</feature>
<reference evidence="4" key="1">
    <citation type="journal article" date="2019" name="Environ. Microbiol.">
        <title>Fungal ecological strategies reflected in gene transcription - a case study of two litter decomposers.</title>
        <authorList>
            <person name="Barbi F."/>
            <person name="Kohler A."/>
            <person name="Barry K."/>
            <person name="Baskaran P."/>
            <person name="Daum C."/>
            <person name="Fauchery L."/>
            <person name="Ihrmark K."/>
            <person name="Kuo A."/>
            <person name="LaButti K."/>
            <person name="Lipzen A."/>
            <person name="Morin E."/>
            <person name="Grigoriev I.V."/>
            <person name="Henrissat B."/>
            <person name="Lindahl B."/>
            <person name="Martin F."/>
        </authorList>
    </citation>
    <scope>NUCLEOTIDE SEQUENCE</scope>
    <source>
        <strain evidence="4">JB14</strain>
    </source>
</reference>
<proteinExistence type="predicted"/>
<dbReference type="PANTHER" id="PTHR35192">
    <property type="entry name" value="PROTEIN, PUTATIVE-RELATED"/>
    <property type="match status" value="1"/>
</dbReference>
<sequence>MTVIKRVAAFAILSLGVAPFAAAAAATSGSKTSSTSSTSKPCEDTEFYYDRLACCLPLFSATSSSAATHTTVATTHPVTTSVHFTSTAAHTSATAVTTSTSTPPNGKSCPPSQEWYWSKKTNCCVPTKPLPPNNPPPQCSVGHGWKETTQCCEPDAPSTSTQTSKPSSTPKTSKNGHGKRHHISRDVSACPSGLDACPISGLTAGDYECLDTSAELESCGGCTSIGQGQDCTAIKGAWNVGCEVGSCKVYSCAAGYMMSADSTSCVQL</sequence>
<dbReference type="InterPro" id="IPR038955">
    <property type="entry name" value="PriA/CPL1_fungi"/>
</dbReference>
<feature type="compositionally biased region" description="Basic residues" evidence="1">
    <location>
        <begin position="174"/>
        <end position="183"/>
    </location>
</feature>
<evidence type="ECO:0000313" key="4">
    <source>
        <dbReference type="EMBL" id="KAE9411126.1"/>
    </source>
</evidence>
<dbReference type="PANTHER" id="PTHR35192:SF2">
    <property type="entry name" value="APPLE DOMAIN-CONTAINING PROTEIN"/>
    <property type="match status" value="1"/>
</dbReference>
<accession>A0A6A4IKU6</accession>
<gene>
    <name evidence="4" type="ORF">BT96DRAFT_249514</name>
</gene>
<protein>
    <recommendedName>
        <fullName evidence="3">Protein CPL1-like domain-containing protein</fullName>
    </recommendedName>
</protein>
<evidence type="ECO:0000313" key="5">
    <source>
        <dbReference type="Proteomes" id="UP000799118"/>
    </source>
</evidence>
<organism evidence="4 5">
    <name type="scientific">Gymnopus androsaceus JB14</name>
    <dbReference type="NCBI Taxonomy" id="1447944"/>
    <lineage>
        <taxon>Eukaryota</taxon>
        <taxon>Fungi</taxon>
        <taxon>Dikarya</taxon>
        <taxon>Basidiomycota</taxon>
        <taxon>Agaricomycotina</taxon>
        <taxon>Agaricomycetes</taxon>
        <taxon>Agaricomycetidae</taxon>
        <taxon>Agaricales</taxon>
        <taxon>Marasmiineae</taxon>
        <taxon>Omphalotaceae</taxon>
        <taxon>Gymnopus</taxon>
    </lineage>
</organism>
<dbReference type="Pfam" id="PF21671">
    <property type="entry name" value="CPL1-like"/>
    <property type="match status" value="1"/>
</dbReference>
<evidence type="ECO:0000256" key="1">
    <source>
        <dbReference type="SAM" id="MobiDB-lite"/>
    </source>
</evidence>
<feature type="compositionally biased region" description="Low complexity" evidence="1">
    <location>
        <begin position="157"/>
        <end position="173"/>
    </location>
</feature>
<name>A0A6A4IKU6_9AGAR</name>
<evidence type="ECO:0000256" key="2">
    <source>
        <dbReference type="SAM" id="SignalP"/>
    </source>
</evidence>
<keyword evidence="2" id="KW-0732">Signal</keyword>
<dbReference type="OrthoDB" id="439917at2759"/>
<dbReference type="AlphaFoldDB" id="A0A6A4IKU6"/>